<dbReference type="InterPro" id="IPR013332">
    <property type="entry name" value="KPR_N"/>
</dbReference>
<gene>
    <name evidence="3" type="ORF">AB1207_10375</name>
</gene>
<dbReference type="Gene3D" id="1.10.1040.10">
    <property type="entry name" value="N-(1-d-carboxylethyl)-l-norvaline Dehydrogenase, domain 2"/>
    <property type="match status" value="1"/>
</dbReference>
<proteinExistence type="predicted"/>
<dbReference type="InterPro" id="IPR013328">
    <property type="entry name" value="6PGD_dom2"/>
</dbReference>
<dbReference type="PANTHER" id="PTHR21708">
    <property type="entry name" value="PROBABLE 2-DEHYDROPANTOATE 2-REDUCTASE"/>
    <property type="match status" value="1"/>
</dbReference>
<dbReference type="InterPro" id="IPR013752">
    <property type="entry name" value="KPA_reductase"/>
</dbReference>
<feature type="domain" description="Ketopantoate reductase N-terminal" evidence="1">
    <location>
        <begin position="8"/>
        <end position="161"/>
    </location>
</feature>
<comment type="caution">
    <text evidence="3">The sequence shown here is derived from an EMBL/GenBank/DDBJ whole genome shotgun (WGS) entry which is preliminary data.</text>
</comment>
<dbReference type="Proteomes" id="UP001555826">
    <property type="component" value="Unassembled WGS sequence"/>
</dbReference>
<feature type="domain" description="Ketopantoate reductase C-terminal" evidence="2">
    <location>
        <begin position="214"/>
        <end position="305"/>
    </location>
</feature>
<evidence type="ECO:0000313" key="4">
    <source>
        <dbReference type="Proteomes" id="UP001555826"/>
    </source>
</evidence>
<protein>
    <submittedName>
        <fullName evidence="3">2-dehydropantoate 2-reductase N-terminal domain-containing protein</fullName>
    </submittedName>
</protein>
<reference evidence="3 4" key="1">
    <citation type="submission" date="2024-07" db="EMBL/GenBank/DDBJ databases">
        <authorList>
            <person name="Thanompreechachai J."/>
            <person name="Duangmal K."/>
        </authorList>
    </citation>
    <scope>NUCLEOTIDE SEQUENCE [LARGE SCALE GENOMIC DNA]</scope>
    <source>
        <strain evidence="3 4">KCTC 19886</strain>
    </source>
</reference>
<dbReference type="EMBL" id="JBFNQN010000006">
    <property type="protein sequence ID" value="MEW9265153.1"/>
    <property type="molecule type" value="Genomic_DNA"/>
</dbReference>
<dbReference type="SUPFAM" id="SSF48179">
    <property type="entry name" value="6-phosphogluconate dehydrogenase C-terminal domain-like"/>
    <property type="match status" value="1"/>
</dbReference>
<organism evidence="3 4">
    <name type="scientific">Kineococcus endophyticus</name>
    <dbReference type="NCBI Taxonomy" id="1181883"/>
    <lineage>
        <taxon>Bacteria</taxon>
        <taxon>Bacillati</taxon>
        <taxon>Actinomycetota</taxon>
        <taxon>Actinomycetes</taxon>
        <taxon>Kineosporiales</taxon>
        <taxon>Kineosporiaceae</taxon>
        <taxon>Kineococcus</taxon>
    </lineage>
</organism>
<dbReference type="PANTHER" id="PTHR21708:SF26">
    <property type="entry name" value="2-DEHYDROPANTOATE 2-REDUCTASE"/>
    <property type="match status" value="1"/>
</dbReference>
<evidence type="ECO:0000259" key="2">
    <source>
        <dbReference type="Pfam" id="PF08546"/>
    </source>
</evidence>
<keyword evidence="4" id="KW-1185">Reference proteome</keyword>
<dbReference type="InterPro" id="IPR008927">
    <property type="entry name" value="6-PGluconate_DH-like_C_sf"/>
</dbReference>
<dbReference type="RefSeq" id="WP_367638093.1">
    <property type="nucleotide sequence ID" value="NZ_JBFNQN010000006.1"/>
</dbReference>
<sequence length="353" mass="36275">MTATVRYVVIGAGAIGGTLGGRLGQHGHEVVLVARGAHADRLRAKGLRLLTPTGPVELHAPVANSPADVELTPDDVLVLAVKVQDAAGLLADWAAAPVGDSTAGQTLPVVCAQNGVEGERLALRWFRRVVGACVFLPASHLEPGVVISEGTPVSGGLVLGRYPHGRDELVEAIAADLAASGFATAVSDDVMAAKRGKLLDNSGNALDAVCRPGPGWEELRSRARTEGEAVLAAAGAPALTRERALPQLAELGFATAEVAGTERLGSSSWQSLHRGGSIETDWLNGEIVHLGRRHDVPTPVNEALQLLAATSVREGLGPRAFDVADVLALADGHPVAHTGTRAGEPAAVGAERA</sequence>
<dbReference type="SUPFAM" id="SSF51735">
    <property type="entry name" value="NAD(P)-binding Rossmann-fold domains"/>
    <property type="match status" value="1"/>
</dbReference>
<dbReference type="Pfam" id="PF02558">
    <property type="entry name" value="ApbA"/>
    <property type="match status" value="1"/>
</dbReference>
<name>A0ABV3P6A1_9ACTN</name>
<evidence type="ECO:0000259" key="1">
    <source>
        <dbReference type="Pfam" id="PF02558"/>
    </source>
</evidence>
<evidence type="ECO:0000313" key="3">
    <source>
        <dbReference type="EMBL" id="MEW9265153.1"/>
    </source>
</evidence>
<dbReference type="InterPro" id="IPR036291">
    <property type="entry name" value="NAD(P)-bd_dom_sf"/>
</dbReference>
<accession>A0ABV3P6A1</accession>
<dbReference type="Pfam" id="PF08546">
    <property type="entry name" value="ApbA_C"/>
    <property type="match status" value="1"/>
</dbReference>
<dbReference type="InterPro" id="IPR051402">
    <property type="entry name" value="KPR-Related"/>
</dbReference>
<dbReference type="Gene3D" id="3.40.50.720">
    <property type="entry name" value="NAD(P)-binding Rossmann-like Domain"/>
    <property type="match status" value="1"/>
</dbReference>